<dbReference type="GO" id="GO:0046872">
    <property type="term" value="F:metal ion binding"/>
    <property type="evidence" value="ECO:0007669"/>
    <property type="project" value="InterPro"/>
</dbReference>
<dbReference type="NCBIfam" id="TIGR03083">
    <property type="entry name" value="maleylpyruvate isomerase family mycothiol-dependent enzyme"/>
    <property type="match status" value="1"/>
</dbReference>
<dbReference type="Proteomes" id="UP000316639">
    <property type="component" value="Unassembled WGS sequence"/>
</dbReference>
<dbReference type="NCBIfam" id="TIGR03086">
    <property type="entry name" value="TIGR03086 family metal-binding protein"/>
    <property type="match status" value="1"/>
</dbReference>
<keyword evidence="3" id="KW-1185">Reference proteome</keyword>
<dbReference type="AlphaFoldDB" id="A0A563EWJ5"/>
<feature type="domain" description="Mycothiol-dependent maleylpyruvate isomerase metal-binding" evidence="1">
    <location>
        <begin position="9"/>
        <end position="69"/>
    </location>
</feature>
<dbReference type="EMBL" id="VOBR01000008">
    <property type="protein sequence ID" value="TWP51504.1"/>
    <property type="molecule type" value="Genomic_DNA"/>
</dbReference>
<protein>
    <submittedName>
        <fullName evidence="2">TIGR03086 family protein</fullName>
    </submittedName>
</protein>
<accession>A0A563EWJ5</accession>
<dbReference type="InterPro" id="IPR017517">
    <property type="entry name" value="Maleyloyr_isom"/>
</dbReference>
<name>A0A563EWJ5_9PSEU</name>
<evidence type="ECO:0000259" key="1">
    <source>
        <dbReference type="Pfam" id="PF11716"/>
    </source>
</evidence>
<reference evidence="2 3" key="1">
    <citation type="submission" date="2019-07" db="EMBL/GenBank/DDBJ databases">
        <title>Lentzea xizangensis sp. nov., isolated from Qinghai-Tibetan Plateau Soils.</title>
        <authorList>
            <person name="Huang J."/>
        </authorList>
    </citation>
    <scope>NUCLEOTIDE SEQUENCE [LARGE SCALE GENOMIC DNA]</scope>
    <source>
        <strain evidence="2 3">FXJ1.1311</strain>
    </source>
</reference>
<evidence type="ECO:0000313" key="3">
    <source>
        <dbReference type="Proteomes" id="UP000316639"/>
    </source>
</evidence>
<comment type="caution">
    <text evidence="2">The sequence shown here is derived from an EMBL/GenBank/DDBJ whole genome shotgun (WGS) entry which is preliminary data.</text>
</comment>
<dbReference type="RefSeq" id="WP_146352289.1">
    <property type="nucleotide sequence ID" value="NZ_VOBR01000008.1"/>
</dbReference>
<gene>
    <name evidence="2" type="ORF">FKR81_14965</name>
</gene>
<dbReference type="SUPFAM" id="SSF109854">
    <property type="entry name" value="DinB/YfiT-like putative metalloenzymes"/>
    <property type="match status" value="1"/>
</dbReference>
<proteinExistence type="predicted"/>
<dbReference type="OrthoDB" id="5185819at2"/>
<evidence type="ECO:0000313" key="2">
    <source>
        <dbReference type="EMBL" id="TWP51504.1"/>
    </source>
</evidence>
<dbReference type="Pfam" id="PF11716">
    <property type="entry name" value="MDMPI_N"/>
    <property type="match status" value="1"/>
</dbReference>
<dbReference type="InterPro" id="IPR034660">
    <property type="entry name" value="DinB/YfiT-like"/>
</dbReference>
<organism evidence="2 3">
    <name type="scientific">Lentzea tibetensis</name>
    <dbReference type="NCBI Taxonomy" id="2591470"/>
    <lineage>
        <taxon>Bacteria</taxon>
        <taxon>Bacillati</taxon>
        <taxon>Actinomycetota</taxon>
        <taxon>Actinomycetes</taxon>
        <taxon>Pseudonocardiales</taxon>
        <taxon>Pseudonocardiaceae</taxon>
        <taxon>Lentzea</taxon>
    </lineage>
</organism>
<dbReference type="InterPro" id="IPR024344">
    <property type="entry name" value="MDMPI_metal-binding"/>
</dbReference>
<sequence>MDLRALNRQALDVNLELIATIRPDQYELRTPCAKWNIGELLQHLVDSTYGFAGQPADGSYADAAEAVTRKFNSDGYLDEVADFGTFGKLPGSVKVGVHLVDTVVHAWDLNRALGRPADLDPVLAQAALKLAERLPDTPQVRGPEAAFNHPVQIADDASLTDRLIAMSGRTPTWA</sequence>
<dbReference type="InterPro" id="IPR017520">
    <property type="entry name" value="CHP03086"/>
</dbReference>